<feature type="compositionally biased region" description="Polar residues" evidence="1">
    <location>
        <begin position="97"/>
        <end position="112"/>
    </location>
</feature>
<organism evidence="2">
    <name type="scientific">freshwater metagenome</name>
    <dbReference type="NCBI Taxonomy" id="449393"/>
    <lineage>
        <taxon>unclassified sequences</taxon>
        <taxon>metagenomes</taxon>
        <taxon>ecological metagenomes</taxon>
    </lineage>
</organism>
<feature type="compositionally biased region" description="Polar residues" evidence="1">
    <location>
        <begin position="188"/>
        <end position="200"/>
    </location>
</feature>
<name>A0A6J7CSF4_9ZZZZ</name>
<accession>A0A6J7CSF4</accession>
<feature type="region of interest" description="Disordered" evidence="1">
    <location>
        <begin position="77"/>
        <end position="140"/>
    </location>
</feature>
<feature type="region of interest" description="Disordered" evidence="1">
    <location>
        <begin position="155"/>
        <end position="255"/>
    </location>
</feature>
<dbReference type="AlphaFoldDB" id="A0A6J7CSF4"/>
<gene>
    <name evidence="2" type="ORF">UFOPK3423_00254</name>
</gene>
<reference evidence="2" key="1">
    <citation type="submission" date="2020-05" db="EMBL/GenBank/DDBJ databases">
        <authorList>
            <person name="Chiriac C."/>
            <person name="Salcher M."/>
            <person name="Ghai R."/>
            <person name="Kavagutti S V."/>
        </authorList>
    </citation>
    <scope>NUCLEOTIDE SEQUENCE</scope>
</reference>
<protein>
    <submittedName>
        <fullName evidence="2">Unannotated protein</fullName>
    </submittedName>
</protein>
<feature type="compositionally biased region" description="Low complexity" evidence="1">
    <location>
        <begin position="121"/>
        <end position="140"/>
    </location>
</feature>
<dbReference type="EMBL" id="CAFBLQ010000017">
    <property type="protein sequence ID" value="CAB4861552.1"/>
    <property type="molecule type" value="Genomic_DNA"/>
</dbReference>
<proteinExistence type="predicted"/>
<evidence type="ECO:0000313" key="2">
    <source>
        <dbReference type="EMBL" id="CAB4861552.1"/>
    </source>
</evidence>
<evidence type="ECO:0000256" key="1">
    <source>
        <dbReference type="SAM" id="MobiDB-lite"/>
    </source>
</evidence>
<sequence>MTCQRCRPSASAIGGVKVVSVVVPAWTPSISTEYVTGPQSSAAGVQVSTGRRRARHHVVVSATGAPGARSYAARATVRPAGPASTTAISVSPARSAATCSPASGSGVPSETPASGSGGASGSSLRWASSPNGGAWASAGSSCSSRALSSTALPGAGAASQATTPSEFSPKAVPGCASAPPAAPRTTGVPRTSSRITQARTDPSGVCSTAIPRPRPFSAIRGGPTAPADGSPSSVSGVSKRDPRSRRATPRHTSTLSVASRTCWRITTHA</sequence>